<dbReference type="PANTHER" id="PTHR43433">
    <property type="entry name" value="HYDROLASE, ALPHA/BETA FOLD FAMILY PROTEIN"/>
    <property type="match status" value="1"/>
</dbReference>
<gene>
    <name evidence="3" type="ORF">IAI60_17935</name>
</gene>
<dbReference type="Proteomes" id="UP001518990">
    <property type="component" value="Unassembled WGS sequence"/>
</dbReference>
<dbReference type="InterPro" id="IPR006311">
    <property type="entry name" value="TAT_signal"/>
</dbReference>
<proteinExistence type="predicted"/>
<dbReference type="GO" id="GO:0016787">
    <property type="term" value="F:hydrolase activity"/>
    <property type="evidence" value="ECO:0007669"/>
    <property type="project" value="UniProtKB-KW"/>
</dbReference>
<evidence type="ECO:0000313" key="4">
    <source>
        <dbReference type="Proteomes" id="UP001518990"/>
    </source>
</evidence>
<feature type="chain" id="PRO_5045481250" evidence="1">
    <location>
        <begin position="32"/>
        <end position="320"/>
    </location>
</feature>
<dbReference type="SUPFAM" id="SSF53474">
    <property type="entry name" value="alpha/beta-Hydrolases"/>
    <property type="match status" value="1"/>
</dbReference>
<keyword evidence="1" id="KW-0732">Signal</keyword>
<keyword evidence="4" id="KW-1185">Reference proteome</keyword>
<dbReference type="Gene3D" id="3.40.50.1820">
    <property type="entry name" value="alpha/beta hydrolase"/>
    <property type="match status" value="1"/>
</dbReference>
<accession>A0ABS3KG92</accession>
<organism evidence="3 4">
    <name type="scientific">Roseomonas marmotae</name>
    <dbReference type="NCBI Taxonomy" id="2768161"/>
    <lineage>
        <taxon>Bacteria</taxon>
        <taxon>Pseudomonadati</taxon>
        <taxon>Pseudomonadota</taxon>
        <taxon>Alphaproteobacteria</taxon>
        <taxon>Acetobacterales</taxon>
        <taxon>Roseomonadaceae</taxon>
        <taxon>Roseomonas</taxon>
    </lineage>
</organism>
<dbReference type="InterPro" id="IPR029058">
    <property type="entry name" value="AB_hydrolase_fold"/>
</dbReference>
<dbReference type="Pfam" id="PF12697">
    <property type="entry name" value="Abhydrolase_6"/>
    <property type="match status" value="1"/>
</dbReference>
<feature type="signal peptide" evidence="1">
    <location>
        <begin position="1"/>
        <end position="31"/>
    </location>
</feature>
<dbReference type="InterPro" id="IPR000073">
    <property type="entry name" value="AB_hydrolase_1"/>
</dbReference>
<dbReference type="PROSITE" id="PS51318">
    <property type="entry name" value="TAT"/>
    <property type="match status" value="1"/>
</dbReference>
<evidence type="ECO:0000313" key="3">
    <source>
        <dbReference type="EMBL" id="MBO1076496.1"/>
    </source>
</evidence>
<name>A0ABS3KG92_9PROT</name>
<comment type="caution">
    <text evidence="3">The sequence shown here is derived from an EMBL/GenBank/DDBJ whole genome shotgun (WGS) entry which is preliminary data.</text>
</comment>
<feature type="domain" description="AB hydrolase-1" evidence="2">
    <location>
        <begin position="87"/>
        <end position="311"/>
    </location>
</feature>
<sequence length="320" mass="34101">MTEHYASGRRAMMRGTLAGLGLAASGTGALAQGAASPAPARPAADPTRAMMQPLPEQRPVTRGSIDLGGAKLGYWDTGAPRPDAQTIILLHPGTGSHAIWGYQQPVMVQAGYRVISYSRRSYRDSPAGEGPPGTAAGDLLALVDQLKIDRFHAVGSAAGAIVGVDFALSHPARLHSAVFACTHMGITDPEYLAMSTGLRPKGFAEMPGEFREVGPSYRAVNPEGVKQWVELEHKALEDGKRVNQGTLNRITWAALRQMKVPALLIGGDADLWAPPSVFRQFAAAIPGSELLILPETGHSGYWEQPEAFNQAVLGFIGRHR</sequence>
<dbReference type="EMBL" id="JACTNF010000022">
    <property type="protein sequence ID" value="MBO1076496.1"/>
    <property type="molecule type" value="Genomic_DNA"/>
</dbReference>
<protein>
    <submittedName>
        <fullName evidence="3">Alpha/beta hydrolase</fullName>
    </submittedName>
</protein>
<evidence type="ECO:0000256" key="1">
    <source>
        <dbReference type="SAM" id="SignalP"/>
    </source>
</evidence>
<dbReference type="PANTHER" id="PTHR43433:SF5">
    <property type="entry name" value="AB HYDROLASE-1 DOMAIN-CONTAINING PROTEIN"/>
    <property type="match status" value="1"/>
</dbReference>
<dbReference type="InterPro" id="IPR050471">
    <property type="entry name" value="AB_hydrolase"/>
</dbReference>
<dbReference type="RefSeq" id="WP_207449552.1">
    <property type="nucleotide sequence ID" value="NZ_CP061091.1"/>
</dbReference>
<evidence type="ECO:0000259" key="2">
    <source>
        <dbReference type="Pfam" id="PF12697"/>
    </source>
</evidence>
<reference evidence="3 4" key="1">
    <citation type="submission" date="2020-09" db="EMBL/GenBank/DDBJ databases">
        <title>Roseomonas.</title>
        <authorList>
            <person name="Zhu W."/>
        </authorList>
    </citation>
    <scope>NUCLEOTIDE SEQUENCE [LARGE SCALE GENOMIC DNA]</scope>
    <source>
        <strain evidence="3 4">1311</strain>
    </source>
</reference>
<keyword evidence="3" id="KW-0378">Hydrolase</keyword>